<evidence type="ECO:0000313" key="1">
    <source>
        <dbReference type="EMBL" id="RHZ83589.1"/>
    </source>
</evidence>
<dbReference type="AlphaFoldDB" id="A0A397J5K3"/>
<organism evidence="1 2">
    <name type="scientific">Diversispora epigaea</name>
    <dbReference type="NCBI Taxonomy" id="1348612"/>
    <lineage>
        <taxon>Eukaryota</taxon>
        <taxon>Fungi</taxon>
        <taxon>Fungi incertae sedis</taxon>
        <taxon>Mucoromycota</taxon>
        <taxon>Glomeromycotina</taxon>
        <taxon>Glomeromycetes</taxon>
        <taxon>Diversisporales</taxon>
        <taxon>Diversisporaceae</taxon>
        <taxon>Diversispora</taxon>
    </lineage>
</organism>
<name>A0A397J5K3_9GLOM</name>
<reference evidence="1 2" key="1">
    <citation type="submission" date="2018-08" db="EMBL/GenBank/DDBJ databases">
        <title>Genome and evolution of the arbuscular mycorrhizal fungus Diversispora epigaea (formerly Glomus versiforme) and its bacterial endosymbionts.</title>
        <authorList>
            <person name="Sun X."/>
            <person name="Fei Z."/>
            <person name="Harrison M."/>
        </authorList>
    </citation>
    <scope>NUCLEOTIDE SEQUENCE [LARGE SCALE GENOMIC DNA]</scope>
    <source>
        <strain evidence="1 2">IT104</strain>
    </source>
</reference>
<accession>A0A397J5K3</accession>
<evidence type="ECO:0000313" key="2">
    <source>
        <dbReference type="Proteomes" id="UP000266861"/>
    </source>
</evidence>
<gene>
    <name evidence="1" type="ORF">Glove_91g47</name>
</gene>
<protein>
    <submittedName>
        <fullName evidence="1">Uncharacterized protein</fullName>
    </submittedName>
</protein>
<proteinExistence type="predicted"/>
<sequence length="158" mass="18246">MRFQFPVAAQFQTHDDSTSNSVLLHPKLDLVPNLTPEWSNNPLKFQCNATHRRLAIKKALGTRFEHDCLSILYRDTNDKTRGYKFIPFNEATEEYLNFYDKKGYYNKLDDTKAQIAMGKQPFRIVEFLTQNPPSKVIQSSNSNNQIIKIDSISDLITA</sequence>
<dbReference type="EMBL" id="PQFF01000087">
    <property type="protein sequence ID" value="RHZ83589.1"/>
    <property type="molecule type" value="Genomic_DNA"/>
</dbReference>
<dbReference type="Proteomes" id="UP000266861">
    <property type="component" value="Unassembled WGS sequence"/>
</dbReference>
<keyword evidence="2" id="KW-1185">Reference proteome</keyword>
<comment type="caution">
    <text evidence="1">The sequence shown here is derived from an EMBL/GenBank/DDBJ whole genome shotgun (WGS) entry which is preliminary data.</text>
</comment>